<feature type="compositionally biased region" description="Polar residues" evidence="1">
    <location>
        <begin position="42"/>
        <end position="54"/>
    </location>
</feature>
<keyword evidence="3" id="KW-1185">Reference proteome</keyword>
<reference evidence="2 3" key="1">
    <citation type="journal article" date="2015" name="Emerg. Microbes Infect.">
        <title>Characterization of 17 strains belonging to the Mycobacterium simiae complex and description of Mycobacterium paraense sp. nov.</title>
        <authorList>
            <person name="Fusco da Costa A.R."/>
            <person name="Fedrizzi T."/>
            <person name="Lopes M.L."/>
            <person name="Pecorari M."/>
            <person name="Oliveira da Costa W.L."/>
            <person name="Giacobazzi E."/>
            <person name="da Costa Bahia J.R."/>
            <person name="De Sanctis V."/>
            <person name="Batista Lima K.V."/>
            <person name="Bertorelli R."/>
            <person name="Grottola A."/>
            <person name="Fabio A."/>
            <person name="Mariottini A."/>
            <person name="Ferretti P."/>
            <person name="Di Leva F."/>
            <person name="Fregni Serpini G."/>
            <person name="Tagliazucchi S."/>
            <person name="Rumpianesi F."/>
            <person name="Jousson O."/>
            <person name="Segata N."/>
            <person name="Tortoli E."/>
        </authorList>
    </citation>
    <scope>NUCLEOTIDE SEQUENCE [LARGE SCALE GENOMIC DNA]</scope>
    <source>
        <strain evidence="2 3">FI-07156</strain>
    </source>
</reference>
<feature type="region of interest" description="Disordered" evidence="1">
    <location>
        <begin position="28"/>
        <end position="63"/>
    </location>
</feature>
<protein>
    <submittedName>
        <fullName evidence="2">Uncharacterized protein</fullName>
    </submittedName>
</protein>
<sequence>MTTPSGAALQSAIAHAIRQERAALRQFQADRAAADRQPDRFTTGSKTVVDQPSGDQRRRAALQRDRDNCVRLRKLHANRPDLLVRLAGRITHIDQLIFEGEREGRW</sequence>
<organism evidence="2 3">
    <name type="scientific">Mycobacterium paraense</name>
    <dbReference type="NCBI Taxonomy" id="767916"/>
    <lineage>
        <taxon>Bacteria</taxon>
        <taxon>Bacillati</taxon>
        <taxon>Actinomycetota</taxon>
        <taxon>Actinomycetes</taxon>
        <taxon>Mycobacteriales</taxon>
        <taxon>Mycobacteriaceae</taxon>
        <taxon>Mycobacterium</taxon>
        <taxon>Mycobacterium simiae complex</taxon>
    </lineage>
</organism>
<dbReference type="RefSeq" id="WP_085104862.1">
    <property type="nucleotide sequence ID" value="NZ_LQPK01000005.1"/>
</dbReference>
<proteinExistence type="predicted"/>
<comment type="caution">
    <text evidence="2">The sequence shown here is derived from an EMBL/GenBank/DDBJ whole genome shotgun (WGS) entry which is preliminary data.</text>
</comment>
<dbReference type="EMBL" id="LQPK01000005">
    <property type="protein sequence ID" value="ORW33262.1"/>
    <property type="molecule type" value="Genomic_DNA"/>
</dbReference>
<name>A0ABX3VSU1_9MYCO</name>
<evidence type="ECO:0000256" key="1">
    <source>
        <dbReference type="SAM" id="MobiDB-lite"/>
    </source>
</evidence>
<accession>A0ABX3VSU1</accession>
<evidence type="ECO:0000313" key="2">
    <source>
        <dbReference type="EMBL" id="ORW33262.1"/>
    </source>
</evidence>
<evidence type="ECO:0000313" key="3">
    <source>
        <dbReference type="Proteomes" id="UP000193801"/>
    </source>
</evidence>
<gene>
    <name evidence="2" type="ORF">AWB91_09045</name>
</gene>
<dbReference type="Proteomes" id="UP000193801">
    <property type="component" value="Unassembled WGS sequence"/>
</dbReference>